<dbReference type="SUPFAM" id="SSF158949">
    <property type="entry name" value="Smr-associated domain-like"/>
    <property type="match status" value="1"/>
</dbReference>
<reference evidence="3" key="1">
    <citation type="journal article" date="2021" name="PeerJ">
        <title>Extensive microbial diversity within the chicken gut microbiome revealed by metagenomics and culture.</title>
        <authorList>
            <person name="Gilroy R."/>
            <person name="Ravi A."/>
            <person name="Getino M."/>
            <person name="Pursley I."/>
            <person name="Horton D.L."/>
            <person name="Alikhan N.F."/>
            <person name="Baker D."/>
            <person name="Gharbi K."/>
            <person name="Hall N."/>
            <person name="Watson M."/>
            <person name="Adriaenssens E.M."/>
            <person name="Foster-Nyarko E."/>
            <person name="Jarju S."/>
            <person name="Secka A."/>
            <person name="Antonio M."/>
            <person name="Oren A."/>
            <person name="Chaudhuri R.R."/>
            <person name="La Ragione R."/>
            <person name="Hildebrand F."/>
            <person name="Pallen M.J."/>
        </authorList>
    </citation>
    <scope>NUCLEOTIDE SEQUENCE</scope>
    <source>
        <strain evidence="3">G4-2901</strain>
    </source>
</reference>
<dbReference type="InterPro" id="IPR036781">
    <property type="entry name" value="Smr_assoc-like_sf"/>
</dbReference>
<dbReference type="Pfam" id="PF01713">
    <property type="entry name" value="Smr"/>
    <property type="match status" value="1"/>
</dbReference>
<evidence type="ECO:0000256" key="1">
    <source>
        <dbReference type="SAM" id="MobiDB-lite"/>
    </source>
</evidence>
<evidence type="ECO:0000313" key="3">
    <source>
        <dbReference type="EMBL" id="MBU3838002.1"/>
    </source>
</evidence>
<feature type="compositionally biased region" description="Acidic residues" evidence="1">
    <location>
        <begin position="67"/>
        <end position="76"/>
    </location>
</feature>
<comment type="caution">
    <text evidence="3">The sequence shown here is derived from an EMBL/GenBank/DDBJ whole genome shotgun (WGS) entry which is preliminary data.</text>
</comment>
<dbReference type="InterPro" id="IPR018598">
    <property type="entry name" value="DUF2027"/>
</dbReference>
<feature type="region of interest" description="Disordered" evidence="1">
    <location>
        <begin position="57"/>
        <end position="77"/>
    </location>
</feature>
<evidence type="ECO:0000313" key="4">
    <source>
        <dbReference type="Proteomes" id="UP000783796"/>
    </source>
</evidence>
<dbReference type="InterPro" id="IPR036063">
    <property type="entry name" value="Smr_dom_sf"/>
</dbReference>
<feature type="domain" description="Smr" evidence="2">
    <location>
        <begin position="300"/>
        <end position="353"/>
    </location>
</feature>
<organism evidence="3 4">
    <name type="scientific">Candidatus Phocaeicola faecigallinarum</name>
    <dbReference type="NCBI Taxonomy" id="2838732"/>
    <lineage>
        <taxon>Bacteria</taxon>
        <taxon>Pseudomonadati</taxon>
        <taxon>Bacteroidota</taxon>
        <taxon>Bacteroidia</taxon>
        <taxon>Bacteroidales</taxon>
        <taxon>Bacteroidaceae</taxon>
        <taxon>Phocaeicola</taxon>
    </lineage>
</organism>
<reference evidence="3" key="2">
    <citation type="submission" date="2021-04" db="EMBL/GenBank/DDBJ databases">
        <authorList>
            <person name="Gilroy R."/>
        </authorList>
    </citation>
    <scope>NUCLEOTIDE SEQUENCE</scope>
    <source>
        <strain evidence="3">G4-2901</strain>
    </source>
</reference>
<sequence length="353" mass="40446">MKIGDKVRFLSEVGGGIVRGFQGKDTALVESEDGFEIPMLIKECVVIQTDDYNIPLKTTSKPQQAPVEDEEEEEDDRPITYRAPEIRGNDVLNVYLAFVPHDIKAITTTGFDAYLVNDSNYFIDYIYLSAEGKSWTLRSRGTIKPNMKQALEEFEKKDLNDMERVAVQILAYKDDRTFLLKNAISTEIRIDTVKFYKLHTFQENDFFNEPALIYDVVKDDEEAKQVYVNADDIKNAILSKGEENNVPKKVLRKEGKKIKNGIIEIDLHIDALLDDTTGMGNAEMLNYQLDVFRKTMEEYKRNTGQKIVFIHGKGDGVLRKALLDELKRKYRTCLSQDASFREYGYGATMVIIK</sequence>
<dbReference type="AlphaFoldDB" id="A0A948WVL3"/>
<dbReference type="Gene3D" id="3.30.1370.110">
    <property type="match status" value="1"/>
</dbReference>
<proteinExistence type="predicted"/>
<dbReference type="Gene3D" id="2.60.40.1600">
    <property type="entry name" value="Smr-associated-like"/>
    <property type="match status" value="1"/>
</dbReference>
<dbReference type="Pfam" id="PF09640">
    <property type="entry name" value="DUF2027"/>
    <property type="match status" value="1"/>
</dbReference>
<gene>
    <name evidence="3" type="ORF">H9777_06745</name>
</gene>
<accession>A0A948WVL3</accession>
<dbReference type="Proteomes" id="UP000783796">
    <property type="component" value="Unassembled WGS sequence"/>
</dbReference>
<dbReference type="PROSITE" id="PS50828">
    <property type="entry name" value="SMR"/>
    <property type="match status" value="1"/>
</dbReference>
<protein>
    <submittedName>
        <fullName evidence="3">DUF2027 domain-containing protein</fullName>
    </submittedName>
</protein>
<name>A0A948WVL3_9BACT</name>
<evidence type="ECO:0000259" key="2">
    <source>
        <dbReference type="PROSITE" id="PS50828"/>
    </source>
</evidence>
<dbReference type="EMBL" id="JAHLFW010000061">
    <property type="protein sequence ID" value="MBU3838002.1"/>
    <property type="molecule type" value="Genomic_DNA"/>
</dbReference>
<dbReference type="InterPro" id="IPR002625">
    <property type="entry name" value="Smr_dom"/>
</dbReference>